<reference evidence="2" key="1">
    <citation type="submission" date="2015-03" db="EMBL/GenBank/DDBJ databases">
        <title>A transcriptome of Araucaria cunninghamii, an australian fine timber species.</title>
        <authorList>
            <person name="Jing Yi C.J.Y."/>
            <person name="Yin San L.Y.S."/>
            <person name="Abdul Karim S.S."/>
            <person name="Wan Azmi N.N."/>
            <person name="Hercus R.R."/>
            <person name="Croft L.L."/>
        </authorList>
    </citation>
    <scope>NUCLEOTIDE SEQUENCE</scope>
    <source>
        <strain evidence="2">MI0301</strain>
        <tissue evidence="2">Leaf</tissue>
    </source>
</reference>
<dbReference type="PANTHER" id="PTHR33372:SF2">
    <property type="entry name" value="PROTEIN CHAPERONE-LIKE PROTEIN OF POR1, CHLOROPLASTIC"/>
    <property type="match status" value="1"/>
</dbReference>
<dbReference type="Pfam" id="PF11833">
    <property type="entry name" value="CPP1-like"/>
    <property type="match status" value="1"/>
</dbReference>
<dbReference type="GO" id="GO:0031969">
    <property type="term" value="C:chloroplast membrane"/>
    <property type="evidence" value="ECO:0007669"/>
    <property type="project" value="TreeGrafter"/>
</dbReference>
<feature type="transmembrane region" description="Helical" evidence="1">
    <location>
        <begin position="252"/>
        <end position="272"/>
    </location>
</feature>
<dbReference type="InterPro" id="IPR021788">
    <property type="entry name" value="CPP1-like"/>
</dbReference>
<evidence type="ECO:0000256" key="1">
    <source>
        <dbReference type="SAM" id="Phobius"/>
    </source>
</evidence>
<keyword evidence="1" id="KW-1133">Transmembrane helix</keyword>
<proteinExistence type="predicted"/>
<sequence length="273" mass="30461">MATTSALTRPLSVNTLLSSKQCSKRLGLQSYRLLSQCVPNSALKESHTLRKRQLWVCSAMDAAIGGAGQMGRHPVFPHIYVWDPYKRLGVGRDASEEEIREARNFLLEQYAGHERSVESIEAAYDKIIMSSFRERKRSKFNFKSKLKKKVEESPPWIRQMFDIVEVPPSEIITRRAALFLFIGVWSIVNSTEAGPAFQVAVALAACIFFLNMKTKSIARSGILGLVGLAAGWVVGSLVVPGIPTYILPPTWTLELCTALISYVFLFLACTFLK</sequence>
<evidence type="ECO:0000313" key="2">
    <source>
        <dbReference type="EMBL" id="JAG98746.1"/>
    </source>
</evidence>
<feature type="transmembrane region" description="Helical" evidence="1">
    <location>
        <begin position="222"/>
        <end position="246"/>
    </location>
</feature>
<keyword evidence="1" id="KW-0812">Transmembrane</keyword>
<dbReference type="PANTHER" id="PTHR33372">
    <property type="match status" value="1"/>
</dbReference>
<protein>
    <submittedName>
        <fullName evidence="2">Uncharacterized protein</fullName>
    </submittedName>
</protein>
<dbReference type="EMBL" id="GCKF01019024">
    <property type="protein sequence ID" value="JAG98746.1"/>
    <property type="molecule type" value="Transcribed_RNA"/>
</dbReference>
<dbReference type="AlphaFoldDB" id="A0A0D6R7P1"/>
<keyword evidence="1" id="KW-0472">Membrane</keyword>
<feature type="transmembrane region" description="Helical" evidence="1">
    <location>
        <begin position="194"/>
        <end position="210"/>
    </location>
</feature>
<name>A0A0D6R7P1_ARACU</name>
<organism evidence="2">
    <name type="scientific">Araucaria cunninghamii</name>
    <name type="common">Hoop pine</name>
    <name type="synonym">Moreton Bay pine</name>
    <dbReference type="NCBI Taxonomy" id="56994"/>
    <lineage>
        <taxon>Eukaryota</taxon>
        <taxon>Viridiplantae</taxon>
        <taxon>Streptophyta</taxon>
        <taxon>Embryophyta</taxon>
        <taxon>Tracheophyta</taxon>
        <taxon>Spermatophyta</taxon>
        <taxon>Pinopsida</taxon>
        <taxon>Pinidae</taxon>
        <taxon>Conifers II</taxon>
        <taxon>Araucariales</taxon>
        <taxon>Araucariaceae</taxon>
        <taxon>Araucaria</taxon>
    </lineage>
</organism>
<accession>A0A0D6R7P1</accession>